<dbReference type="Gene3D" id="3.40.50.1820">
    <property type="entry name" value="alpha/beta hydrolase"/>
    <property type="match status" value="1"/>
</dbReference>
<dbReference type="AlphaFoldDB" id="A0A2K2G134"/>
<sequence>MSARWARRGYAEGPYGQIHFRHAGEGGAPIVLLHQAPMTAAQFDNVYEPLAARGFHAIGIDMPGFGMSDPVDGVPRVEDWAACVPPVLDVLGLPDAAVLGHHTGSMVATEAAIQFPTRVSAVILNGPMPLTIEERDNFLANGWLREQDITARTDGTQFADVHAARTRLAAGTVPAARVCEFVVQAFEGQGAYWHGHHAAFQYRHDEGIAKLACPTLILTNTGDMIYDHAVKAHALRPDFAFVALDGGGVDIVDQQSEAWADAVAGFLASAVDGMGRVRAGALE</sequence>
<evidence type="ECO:0000313" key="3">
    <source>
        <dbReference type="Proteomes" id="UP000236327"/>
    </source>
</evidence>
<keyword evidence="2" id="KW-0378">Hydrolase</keyword>
<dbReference type="Pfam" id="PF00561">
    <property type="entry name" value="Abhydrolase_1"/>
    <property type="match status" value="1"/>
</dbReference>
<dbReference type="PANTHER" id="PTHR43798:SF33">
    <property type="entry name" value="HYDROLASE, PUTATIVE (AFU_ORTHOLOGUE AFUA_2G14860)-RELATED"/>
    <property type="match status" value="1"/>
</dbReference>
<dbReference type="RefSeq" id="WP_103095947.1">
    <property type="nucleotide sequence ID" value="NZ_LYMM01000031.1"/>
</dbReference>
<evidence type="ECO:0000259" key="1">
    <source>
        <dbReference type="Pfam" id="PF00561"/>
    </source>
</evidence>
<name>A0A2K2G134_9SPHN</name>
<feature type="domain" description="AB hydrolase-1" evidence="1">
    <location>
        <begin position="29"/>
        <end position="157"/>
    </location>
</feature>
<reference evidence="2 3" key="1">
    <citation type="submission" date="2016-05" db="EMBL/GenBank/DDBJ databases">
        <title>Complete genome sequence of Novosphingobium guangzhouense SA925(T).</title>
        <authorList>
            <person name="Sha S."/>
        </authorList>
    </citation>
    <scope>NUCLEOTIDE SEQUENCE [LARGE SCALE GENOMIC DNA]</scope>
    <source>
        <strain evidence="2 3">SA925</strain>
    </source>
</reference>
<evidence type="ECO:0000313" key="2">
    <source>
        <dbReference type="EMBL" id="PNU04753.1"/>
    </source>
</evidence>
<dbReference type="OrthoDB" id="7618865at2"/>
<protein>
    <submittedName>
        <fullName evidence="2">Alpha/beta hydrolase</fullName>
    </submittedName>
</protein>
<dbReference type="InterPro" id="IPR050266">
    <property type="entry name" value="AB_hydrolase_sf"/>
</dbReference>
<dbReference type="Proteomes" id="UP000236327">
    <property type="component" value="Unassembled WGS sequence"/>
</dbReference>
<dbReference type="GO" id="GO:0016787">
    <property type="term" value="F:hydrolase activity"/>
    <property type="evidence" value="ECO:0007669"/>
    <property type="project" value="UniProtKB-KW"/>
</dbReference>
<dbReference type="GO" id="GO:0016020">
    <property type="term" value="C:membrane"/>
    <property type="evidence" value="ECO:0007669"/>
    <property type="project" value="TreeGrafter"/>
</dbReference>
<proteinExistence type="predicted"/>
<dbReference type="PRINTS" id="PR00111">
    <property type="entry name" value="ABHYDROLASE"/>
</dbReference>
<organism evidence="2 3">
    <name type="scientific">Novosphingobium guangzhouense</name>
    <dbReference type="NCBI Taxonomy" id="1850347"/>
    <lineage>
        <taxon>Bacteria</taxon>
        <taxon>Pseudomonadati</taxon>
        <taxon>Pseudomonadota</taxon>
        <taxon>Alphaproteobacteria</taxon>
        <taxon>Sphingomonadales</taxon>
        <taxon>Sphingomonadaceae</taxon>
        <taxon>Novosphingobium</taxon>
    </lineage>
</organism>
<keyword evidence="3" id="KW-1185">Reference proteome</keyword>
<dbReference type="InterPro" id="IPR029058">
    <property type="entry name" value="AB_hydrolase_fold"/>
</dbReference>
<dbReference type="PANTHER" id="PTHR43798">
    <property type="entry name" value="MONOACYLGLYCEROL LIPASE"/>
    <property type="match status" value="1"/>
</dbReference>
<dbReference type="EMBL" id="LYMM01000031">
    <property type="protein sequence ID" value="PNU04753.1"/>
    <property type="molecule type" value="Genomic_DNA"/>
</dbReference>
<dbReference type="InterPro" id="IPR000073">
    <property type="entry name" value="AB_hydrolase_1"/>
</dbReference>
<accession>A0A2K2G134</accession>
<gene>
    <name evidence="2" type="ORF">A8V01_18510</name>
</gene>
<comment type="caution">
    <text evidence="2">The sequence shown here is derived from an EMBL/GenBank/DDBJ whole genome shotgun (WGS) entry which is preliminary data.</text>
</comment>
<dbReference type="SUPFAM" id="SSF53474">
    <property type="entry name" value="alpha/beta-Hydrolases"/>
    <property type="match status" value="1"/>
</dbReference>